<sequence length="728" mass="81044">MEESSLSRAPSRGGVNFLNVARTYIPNTKVECHYTLPPGTMPSTSDWIGIFKVEAACVRDYHTFVWSSVPESTTDGSPTHASVQFQASYLPKPGAQLYQFRYVNRQGRVCGQSPPFQFREPRPMDELVTLEEADGGSDILLVVPKATVLQNQLDESQQERNDLMQLKLQLEDQVTELRSRVQELEKALSTTRREHSELTEQYKVQALSRSHGELTEERDILSQQQGEHVARILELEDDIHTISDKVLTKEVELDRRVEKHSGVWDAPGKTPGCDALDESWQELTASTCAESKKRTPPSLITCPWCASPPPLVLTCFHFHQVEFQMAREENCRLTVELQEAKGRQEEQGAQVQQLKEKVAHLKGSLAQAQQRVAELEPLKEQLRGVQELAASSQQKAALLGEELASAAGARDRTIAELHRSRLEVAEVSGRLAELSLHMKEEKCQWSKERTGLLQNMEAEKDKVLKLSAEILRLEKTVQEERSQSHVFKIELAREKDSSLVQLSESKRELTELRSALRVLQKEKEQLQAEKQELLEYMRKLEARLEKVADEKWDEDAATEDEEATAGLNGPAALSDSEDESPEDMRLPSYGLCERGNSGSSPPGLREASSLVVINQPAPIAPHLSGPGEDSSSDSEAEDEKSVLMAAVQSGGEEANLLLPELSSAFCDVASGFAVGSLTDVSTGVSATPPWKECPVCKEHFPPESGKDALEDHMDGHFFLSTQDPFTFE</sequence>
<dbReference type="InterPro" id="IPR041641">
    <property type="entry name" value="CALCOCO1/2_Zn_UBZ1"/>
</dbReference>
<evidence type="ECO:0000256" key="1">
    <source>
        <dbReference type="ARBA" id="ARBA00004123"/>
    </source>
</evidence>
<feature type="region of interest" description="Disordered" evidence="19">
    <location>
        <begin position="551"/>
        <end position="605"/>
    </location>
</feature>
<keyword evidence="5" id="KW-0879">Wnt signaling pathway</keyword>
<proteinExistence type="inferred from homology"/>
<dbReference type="GO" id="GO:0008270">
    <property type="term" value="F:zinc ion binding"/>
    <property type="evidence" value="ECO:0007669"/>
    <property type="project" value="UniProtKB-KW"/>
</dbReference>
<feature type="compositionally biased region" description="Acidic residues" evidence="19">
    <location>
        <begin position="551"/>
        <end position="563"/>
    </location>
</feature>
<keyword evidence="10 18" id="KW-0175">Coiled coil</keyword>
<feature type="region of interest" description="Disordered" evidence="19">
    <location>
        <begin position="617"/>
        <end position="641"/>
    </location>
</feature>
<comment type="function">
    <text evidence="16">Functions as a coactivator for aryl hydrocarbon and nuclear receptors (NR). Recruited to promoters through its contact with the N-terminal basic helix-loop-helix-Per-Arnt-Sim (PAS) domain of transcription factors or coactivators, such as NCOA2. During ER-activation acts synergistically in combination with other NCOA2-binding proteins, such as EP300, CREBBP and CARM1. Involved in the transcriptional activation of target genes in the Wnt/CTNNB1 pathway. Functions as a secondary coactivator in LEF1-mediated transcriptional activation via its interaction with CTNNB1. Coactivator function for nuclear receptors and LEF1/CTNNB1 involves differential utilization of two different activation regions. In association with CCAR1 enhances GATA1- and MED1-mediated transcriptional activation from the gamma-globin promoter during erythroid differentiation of K562 erythroleukemia cells.</text>
</comment>
<keyword evidence="9" id="KW-0805">Transcription regulation</keyword>
<evidence type="ECO:0000256" key="12">
    <source>
        <dbReference type="ARBA" id="ARBA00023163"/>
    </source>
</evidence>
<keyword evidence="13" id="KW-0539">Nucleus</keyword>
<evidence type="ECO:0000256" key="18">
    <source>
        <dbReference type="SAM" id="Coils"/>
    </source>
</evidence>
<dbReference type="InterPro" id="IPR012852">
    <property type="entry name" value="CALCOCO1-like"/>
</dbReference>
<evidence type="ECO:0000256" key="19">
    <source>
        <dbReference type="SAM" id="MobiDB-lite"/>
    </source>
</evidence>
<evidence type="ECO:0000256" key="13">
    <source>
        <dbReference type="ARBA" id="ARBA00023242"/>
    </source>
</evidence>
<evidence type="ECO:0000256" key="5">
    <source>
        <dbReference type="ARBA" id="ARBA00022687"/>
    </source>
</evidence>
<evidence type="ECO:0000256" key="6">
    <source>
        <dbReference type="ARBA" id="ARBA00022723"/>
    </source>
</evidence>
<dbReference type="Gene3D" id="1.10.287.1490">
    <property type="match status" value="1"/>
</dbReference>
<evidence type="ECO:0000256" key="2">
    <source>
        <dbReference type="ARBA" id="ARBA00004496"/>
    </source>
</evidence>
<keyword evidence="3" id="KW-0963">Cytoplasm</keyword>
<keyword evidence="4" id="KW-0597">Phosphoprotein</keyword>
<name>A0AAW0I5N4_MYOGA</name>
<dbReference type="GO" id="GO:0003713">
    <property type="term" value="F:transcription coactivator activity"/>
    <property type="evidence" value="ECO:0007669"/>
    <property type="project" value="UniProtKB-ARBA"/>
</dbReference>
<feature type="coiled-coil region" evidence="18">
    <location>
        <begin position="146"/>
        <end position="201"/>
    </location>
</feature>
<keyword evidence="6" id="KW-0479">Metal-binding</keyword>
<evidence type="ECO:0000256" key="4">
    <source>
        <dbReference type="ARBA" id="ARBA00022553"/>
    </source>
</evidence>
<dbReference type="Gene3D" id="6.20.250.40">
    <property type="match status" value="1"/>
</dbReference>
<evidence type="ECO:0000256" key="8">
    <source>
        <dbReference type="ARBA" id="ARBA00022833"/>
    </source>
</evidence>
<organism evidence="21 22">
    <name type="scientific">Myodes glareolus</name>
    <name type="common">Bank vole</name>
    <name type="synonym">Clethrionomys glareolus</name>
    <dbReference type="NCBI Taxonomy" id="447135"/>
    <lineage>
        <taxon>Eukaryota</taxon>
        <taxon>Metazoa</taxon>
        <taxon>Chordata</taxon>
        <taxon>Craniata</taxon>
        <taxon>Vertebrata</taxon>
        <taxon>Euteleostomi</taxon>
        <taxon>Mammalia</taxon>
        <taxon>Eutheria</taxon>
        <taxon>Euarchontoglires</taxon>
        <taxon>Glires</taxon>
        <taxon>Rodentia</taxon>
        <taxon>Myomorpha</taxon>
        <taxon>Muroidea</taxon>
        <taxon>Cricetidae</taxon>
        <taxon>Arvicolinae</taxon>
        <taxon>Myodes</taxon>
    </lineage>
</organism>
<dbReference type="InterPro" id="IPR041611">
    <property type="entry name" value="SKICH"/>
</dbReference>
<evidence type="ECO:0000313" key="21">
    <source>
        <dbReference type="EMBL" id="KAK7809701.1"/>
    </source>
</evidence>
<keyword evidence="12" id="KW-0804">Transcription</keyword>
<accession>A0AAW0I5N4</accession>
<dbReference type="Proteomes" id="UP001488838">
    <property type="component" value="Unassembled WGS sequence"/>
</dbReference>
<comment type="subcellular location">
    <subcellularLocation>
        <location evidence="2">Cytoplasm</location>
    </subcellularLocation>
    <subcellularLocation>
        <location evidence="1">Nucleus</location>
    </subcellularLocation>
</comment>
<dbReference type="PANTHER" id="PTHR31915">
    <property type="entry name" value="SKICH DOMAIN-CONTAINING PROTEIN"/>
    <property type="match status" value="1"/>
</dbReference>
<feature type="coiled-coil region" evidence="18">
    <location>
        <begin position="456"/>
        <end position="550"/>
    </location>
</feature>
<dbReference type="Pfam" id="PF18112">
    <property type="entry name" value="Zn-C2H2_12"/>
    <property type="match status" value="1"/>
</dbReference>
<dbReference type="GO" id="GO:0045944">
    <property type="term" value="P:positive regulation of transcription by RNA polymerase II"/>
    <property type="evidence" value="ECO:0007669"/>
    <property type="project" value="TreeGrafter"/>
</dbReference>
<dbReference type="Pfam" id="PF17751">
    <property type="entry name" value="SKICH"/>
    <property type="match status" value="1"/>
</dbReference>
<gene>
    <name evidence="21" type="ORF">U0070_010497</name>
</gene>
<dbReference type="GO" id="GO:0016055">
    <property type="term" value="P:Wnt signaling pathway"/>
    <property type="evidence" value="ECO:0007669"/>
    <property type="project" value="UniProtKB-KW"/>
</dbReference>
<dbReference type="GO" id="GO:0005737">
    <property type="term" value="C:cytoplasm"/>
    <property type="evidence" value="ECO:0007669"/>
    <property type="project" value="UniProtKB-SubCell"/>
</dbReference>
<reference evidence="21 22" key="1">
    <citation type="journal article" date="2023" name="bioRxiv">
        <title>Conserved and derived expression patterns and positive selection on dental genes reveal complex evolutionary context of ever-growing rodent molars.</title>
        <authorList>
            <person name="Calamari Z.T."/>
            <person name="Song A."/>
            <person name="Cohen E."/>
            <person name="Akter M."/>
            <person name="Roy R.D."/>
            <person name="Hallikas O."/>
            <person name="Christensen M.M."/>
            <person name="Li P."/>
            <person name="Marangoni P."/>
            <person name="Jernvall J."/>
            <person name="Klein O.D."/>
        </authorList>
    </citation>
    <scope>NUCLEOTIDE SEQUENCE [LARGE SCALE GENOMIC DNA]</scope>
    <source>
        <strain evidence="21">V071</strain>
    </source>
</reference>
<evidence type="ECO:0000256" key="16">
    <source>
        <dbReference type="ARBA" id="ARBA00045799"/>
    </source>
</evidence>
<dbReference type="EMBL" id="JBBHLL010000214">
    <property type="protein sequence ID" value="KAK7809701.1"/>
    <property type="molecule type" value="Genomic_DNA"/>
</dbReference>
<evidence type="ECO:0000313" key="22">
    <source>
        <dbReference type="Proteomes" id="UP001488838"/>
    </source>
</evidence>
<dbReference type="AlphaFoldDB" id="A0AAW0I5N4"/>
<feature type="domain" description="UBZ1-type" evidence="20">
    <location>
        <begin position="690"/>
        <end position="716"/>
    </location>
</feature>
<evidence type="ECO:0000256" key="9">
    <source>
        <dbReference type="ARBA" id="ARBA00023015"/>
    </source>
</evidence>
<evidence type="ECO:0000256" key="10">
    <source>
        <dbReference type="ARBA" id="ARBA00023054"/>
    </source>
</evidence>
<comment type="caution">
    <text evidence="21">The sequence shown here is derived from an EMBL/GenBank/DDBJ whole genome shotgun (WGS) entry which is preliminary data.</text>
</comment>
<evidence type="ECO:0000256" key="11">
    <source>
        <dbReference type="ARBA" id="ARBA00023159"/>
    </source>
</evidence>
<keyword evidence="7 17" id="KW-0863">Zinc-finger</keyword>
<keyword evidence="22" id="KW-1185">Reference proteome</keyword>
<evidence type="ECO:0000256" key="3">
    <source>
        <dbReference type="ARBA" id="ARBA00022490"/>
    </source>
</evidence>
<dbReference type="InterPro" id="IPR051002">
    <property type="entry name" value="UBA_autophagy_assoc_protein"/>
</dbReference>
<dbReference type="Gene3D" id="2.60.40.2840">
    <property type="match status" value="1"/>
</dbReference>
<dbReference type="PROSITE" id="PS51905">
    <property type="entry name" value="ZF_UBZ1"/>
    <property type="match status" value="1"/>
</dbReference>
<evidence type="ECO:0000256" key="7">
    <source>
        <dbReference type="ARBA" id="ARBA00022771"/>
    </source>
</evidence>
<dbReference type="Pfam" id="PF07888">
    <property type="entry name" value="CALCOCO1"/>
    <property type="match status" value="2"/>
</dbReference>
<evidence type="ECO:0000256" key="14">
    <source>
        <dbReference type="ARBA" id="ARBA00037963"/>
    </source>
</evidence>
<evidence type="ECO:0000256" key="17">
    <source>
        <dbReference type="PROSITE-ProRule" id="PRU01253"/>
    </source>
</evidence>
<keyword evidence="8" id="KW-0862">Zinc</keyword>
<dbReference type="PANTHER" id="PTHR31915:SF5">
    <property type="entry name" value="CALCIUM-BINDING AND COILED-COIL DOMAIN-CONTAINING PROTEIN 1"/>
    <property type="match status" value="1"/>
</dbReference>
<feature type="coiled-coil region" evidence="18">
    <location>
        <begin position="337"/>
        <end position="371"/>
    </location>
</feature>
<protein>
    <recommendedName>
        <fullName evidence="15">Calcium-binding and coiled-coil domain-containing protein 1</fullName>
    </recommendedName>
</protein>
<dbReference type="GO" id="GO:0005634">
    <property type="term" value="C:nucleus"/>
    <property type="evidence" value="ECO:0007669"/>
    <property type="project" value="UniProtKB-SubCell"/>
</dbReference>
<evidence type="ECO:0000259" key="20">
    <source>
        <dbReference type="PROSITE" id="PS51905"/>
    </source>
</evidence>
<evidence type="ECO:0000256" key="15">
    <source>
        <dbReference type="ARBA" id="ARBA00040932"/>
    </source>
</evidence>
<comment type="similarity">
    <text evidence="14">Belongs to the CALCOCO family.</text>
</comment>
<dbReference type="FunFam" id="2.60.40.2840:FF:000004">
    <property type="entry name" value="Calcium-binding and coiled-coil domain-containing protein 1"/>
    <property type="match status" value="1"/>
</dbReference>
<keyword evidence="11" id="KW-0010">Activator</keyword>